<evidence type="ECO:0000313" key="6">
    <source>
        <dbReference type="Proteomes" id="UP001055580"/>
    </source>
</evidence>
<evidence type="ECO:0000313" key="5">
    <source>
        <dbReference type="EMBL" id="URW74376.1"/>
    </source>
</evidence>
<dbReference type="InterPro" id="IPR012334">
    <property type="entry name" value="Pectin_lyas_fold"/>
</dbReference>
<feature type="domain" description="Pectinesterase catalytic" evidence="4">
    <location>
        <begin position="4"/>
        <end position="247"/>
    </location>
</feature>
<keyword evidence="3" id="KW-0063">Aspartyl esterase</keyword>
<dbReference type="Pfam" id="PF01095">
    <property type="entry name" value="Pectinesterase"/>
    <property type="match status" value="1"/>
</dbReference>
<dbReference type="PANTHER" id="PTHR31321">
    <property type="entry name" value="ACYL-COA THIOESTER HYDROLASE YBHC-RELATED"/>
    <property type="match status" value="1"/>
</dbReference>
<protein>
    <submittedName>
        <fullName evidence="5">Pectinesterase family protein</fullName>
    </submittedName>
</protein>
<dbReference type="EMBL" id="CP098401">
    <property type="protein sequence ID" value="URW74376.1"/>
    <property type="molecule type" value="Genomic_DNA"/>
</dbReference>
<proteinExistence type="inferred from homology"/>
<organism evidence="5 6">
    <name type="scientific">Sphingomonas donggukensis</name>
    <dbReference type="NCBI Taxonomy" id="2949093"/>
    <lineage>
        <taxon>Bacteria</taxon>
        <taxon>Pseudomonadati</taxon>
        <taxon>Pseudomonadota</taxon>
        <taxon>Alphaproteobacteria</taxon>
        <taxon>Sphingomonadales</taxon>
        <taxon>Sphingomonadaceae</taxon>
        <taxon>Sphingomonas</taxon>
    </lineage>
</organism>
<dbReference type="InterPro" id="IPR011050">
    <property type="entry name" value="Pectin_lyase_fold/virulence"/>
</dbReference>
<evidence type="ECO:0000256" key="3">
    <source>
        <dbReference type="ARBA" id="ARBA00023085"/>
    </source>
</evidence>
<keyword evidence="2" id="KW-0378">Hydrolase</keyword>
<dbReference type="SUPFAM" id="SSF51126">
    <property type="entry name" value="Pectin lyase-like"/>
    <property type="match status" value="1"/>
</dbReference>
<dbReference type="Proteomes" id="UP001055580">
    <property type="component" value="Chromosome"/>
</dbReference>
<accession>A0ABY4TUX8</accession>
<evidence type="ECO:0000256" key="2">
    <source>
        <dbReference type="ARBA" id="ARBA00022801"/>
    </source>
</evidence>
<dbReference type="Gene3D" id="2.160.20.10">
    <property type="entry name" value="Single-stranded right-handed beta-helix, Pectin lyase-like"/>
    <property type="match status" value="1"/>
</dbReference>
<dbReference type="RefSeq" id="WP_250748127.1">
    <property type="nucleotide sequence ID" value="NZ_CP098401.1"/>
</dbReference>
<gene>
    <name evidence="5" type="ORF">M9980_07155</name>
</gene>
<evidence type="ECO:0000256" key="1">
    <source>
        <dbReference type="ARBA" id="ARBA00008891"/>
    </source>
</evidence>
<name>A0ABY4TUX8_9SPHN</name>
<reference evidence="5" key="1">
    <citation type="submission" date="2022-05" db="EMBL/GenBank/DDBJ databases">
        <title>Sphingomonas sp. strain RMG20 Genome sequencing and assembly.</title>
        <authorList>
            <person name="Kim I."/>
        </authorList>
    </citation>
    <scope>NUCLEOTIDE SEQUENCE</scope>
    <source>
        <strain evidence="5">RMG20</strain>
    </source>
</reference>
<dbReference type="PANTHER" id="PTHR31321:SF57">
    <property type="entry name" value="PECTINESTERASE 53-RELATED"/>
    <property type="match status" value="1"/>
</dbReference>
<keyword evidence="6" id="KW-1185">Reference proteome</keyword>
<dbReference type="InterPro" id="IPR000070">
    <property type="entry name" value="Pectinesterase_cat"/>
</dbReference>
<evidence type="ECO:0000259" key="4">
    <source>
        <dbReference type="Pfam" id="PF01095"/>
    </source>
</evidence>
<comment type="similarity">
    <text evidence="1">Belongs to the pectinesterase family.</text>
</comment>
<sequence length="308" mass="32308">MASLSAAINMARQLGRPATIRLTAGVWREKPVVDVPDLTIVGDGATSVLTFGAAAGLRRPDGTRWGTGGSATLTVAAPGVTLRNLTIRNDFDYLSDLSSGASGGAQAVALSLAAGADRSVVRDCAIEGYQDTLYVREGRAWFEDCRILGGTDFIFGGAAARFEDCTIVSRAIPGPIAGFVAAPSTPAVQPVGLVFHRCRLERERGLADGTVFLGRPWRAGGNMALTGAAAFIDCRMDAHIARSGWTAMGYTAPDGRRTELTPQEARLVEHGSRGPGAAPAADTRRMIDRAAAAALLQATDITNWRPRG</sequence>